<keyword evidence="4" id="KW-0808">Transferase</keyword>
<dbReference type="InParanoid" id="A0A2T3ABI8"/>
<name>A0A2T3ABI8_9PEZI</name>
<feature type="domain" description="PIK helical" evidence="9">
    <location>
        <begin position="1374"/>
        <end position="1560"/>
    </location>
</feature>
<organism evidence="10 11">
    <name type="scientific">Coniella lustricola</name>
    <dbReference type="NCBI Taxonomy" id="2025994"/>
    <lineage>
        <taxon>Eukaryota</taxon>
        <taxon>Fungi</taxon>
        <taxon>Dikarya</taxon>
        <taxon>Ascomycota</taxon>
        <taxon>Pezizomycotina</taxon>
        <taxon>Sordariomycetes</taxon>
        <taxon>Sordariomycetidae</taxon>
        <taxon>Diaporthales</taxon>
        <taxon>Schizoparmaceae</taxon>
        <taxon>Coniella</taxon>
    </lineage>
</organism>
<keyword evidence="5" id="KW-0547">Nucleotide-binding</keyword>
<keyword evidence="7" id="KW-0067">ATP-binding</keyword>
<dbReference type="Gene3D" id="3.30.1010.10">
    <property type="entry name" value="Phosphatidylinositol 3-kinase Catalytic Subunit, Chain A, domain 4"/>
    <property type="match status" value="1"/>
</dbReference>
<dbReference type="FunFam" id="1.25.40.70:FF:000011">
    <property type="entry name" value="Phosphatidylinositol 4-kinase alpha"/>
    <property type="match status" value="1"/>
</dbReference>
<dbReference type="GO" id="GO:0005737">
    <property type="term" value="C:cytoplasm"/>
    <property type="evidence" value="ECO:0007669"/>
    <property type="project" value="TreeGrafter"/>
</dbReference>
<evidence type="ECO:0000256" key="2">
    <source>
        <dbReference type="ARBA" id="ARBA00006209"/>
    </source>
</evidence>
<dbReference type="InterPro" id="IPR036940">
    <property type="entry name" value="PI3/4_kinase_cat_sf"/>
</dbReference>
<comment type="similarity">
    <text evidence="2">Belongs to the PI3/PI4-kinase family. Type III PI4K subfamily.</text>
</comment>
<dbReference type="FunFam" id="1.10.1070.11:FF:000022">
    <property type="entry name" value="Phosphatidylinositol 4-kinase stt4"/>
    <property type="match status" value="1"/>
</dbReference>
<dbReference type="InterPro" id="IPR016024">
    <property type="entry name" value="ARM-type_fold"/>
</dbReference>
<evidence type="ECO:0000259" key="8">
    <source>
        <dbReference type="PROSITE" id="PS50290"/>
    </source>
</evidence>
<dbReference type="Pfam" id="PF00454">
    <property type="entry name" value="PI3_PI4_kinase"/>
    <property type="match status" value="1"/>
</dbReference>
<proteinExistence type="inferred from homology"/>
<dbReference type="OrthoDB" id="10264149at2759"/>
<evidence type="ECO:0000256" key="6">
    <source>
        <dbReference type="ARBA" id="ARBA00022777"/>
    </source>
</evidence>
<gene>
    <name evidence="10" type="ORF">BD289DRAFT_366064</name>
</gene>
<dbReference type="PROSITE" id="PS51545">
    <property type="entry name" value="PIK_HELICAL"/>
    <property type="match status" value="1"/>
</dbReference>
<protein>
    <recommendedName>
        <fullName evidence="3">1-phosphatidylinositol 4-kinase</fullName>
        <ecNumber evidence="3">2.7.1.67</ecNumber>
    </recommendedName>
</protein>
<dbReference type="Gene3D" id="1.10.1070.11">
    <property type="entry name" value="Phosphatidylinositol 3-/4-kinase, catalytic domain"/>
    <property type="match status" value="1"/>
</dbReference>
<dbReference type="GO" id="GO:0004430">
    <property type="term" value="F:1-phosphatidylinositol 4-kinase activity"/>
    <property type="evidence" value="ECO:0007669"/>
    <property type="project" value="UniProtKB-EC"/>
</dbReference>
<dbReference type="PROSITE" id="PS00916">
    <property type="entry name" value="PI3_4_KINASE_2"/>
    <property type="match status" value="1"/>
</dbReference>
<dbReference type="EC" id="2.7.1.67" evidence="3"/>
<dbReference type="SMART" id="SM00145">
    <property type="entry name" value="PI3Ka"/>
    <property type="match status" value="1"/>
</dbReference>
<feature type="domain" description="PI3K/PI4K catalytic" evidence="8">
    <location>
        <begin position="1633"/>
        <end position="1927"/>
    </location>
</feature>
<dbReference type="Proteomes" id="UP000241462">
    <property type="component" value="Unassembled WGS sequence"/>
</dbReference>
<dbReference type="SUPFAM" id="SSF56112">
    <property type="entry name" value="Protein kinase-like (PK-like)"/>
    <property type="match status" value="1"/>
</dbReference>
<keyword evidence="6 10" id="KW-0418">Kinase</keyword>
<dbReference type="PANTHER" id="PTHR10048:SF15">
    <property type="entry name" value="PHOSPHATIDYLINOSITOL 4-KINASE ALPHA"/>
    <property type="match status" value="1"/>
</dbReference>
<dbReference type="GO" id="GO:0048015">
    <property type="term" value="P:phosphatidylinositol-mediated signaling"/>
    <property type="evidence" value="ECO:0007669"/>
    <property type="project" value="TreeGrafter"/>
</dbReference>
<dbReference type="InterPro" id="IPR018936">
    <property type="entry name" value="PI3/4_kinase_CS"/>
</dbReference>
<dbReference type="SUPFAM" id="SSF48371">
    <property type="entry name" value="ARM repeat"/>
    <property type="match status" value="1"/>
</dbReference>
<dbReference type="InterPro" id="IPR011009">
    <property type="entry name" value="Kinase-like_dom_sf"/>
</dbReference>
<evidence type="ECO:0000256" key="4">
    <source>
        <dbReference type="ARBA" id="ARBA00022679"/>
    </source>
</evidence>
<dbReference type="InterPro" id="IPR000403">
    <property type="entry name" value="PI3/4_kinase_cat_dom"/>
</dbReference>
<dbReference type="InterPro" id="IPR015433">
    <property type="entry name" value="PI3/4_kinase"/>
</dbReference>
<evidence type="ECO:0000259" key="9">
    <source>
        <dbReference type="PROSITE" id="PS51545"/>
    </source>
</evidence>
<dbReference type="InterPro" id="IPR042236">
    <property type="entry name" value="PI3K_accessory_sf"/>
</dbReference>
<dbReference type="PROSITE" id="PS00915">
    <property type="entry name" value="PI3_4_KINASE_1"/>
    <property type="match status" value="1"/>
</dbReference>
<sequence length="1943" mass="216573">MAHDIRAKALEKIAALSASKTTGLFEKSDLDRLCRASASHGHAKSKSVSNGSASVRSQSLGRVPMTIREYEVLLALCKAAPLVQNGHNAQRLTRQLAPYLLDAHTQEFASSPFFRKIEPCPTESLTYHVTSALLCLGSHEGDVYENVAANISTYLNSCARATEDVTQERTDDDDEAGDVEDAIHVATIAVSLLGFLEAAAAQADFWRAGSRLALIQRVQRLMSENMLVAVEKAFSTIRNSHSQDRAVKDWKRILRRYTDSGRPLGSILLQQSFMTFVASSTSLLVAEPNALRKNHVLDLLLSGEGLLRPLTARSGDGDTQSVAIYAKIVGEQLAFVDADADFIQMGSTSQQRIACATKSAGIISYLNCARLNESAADPEILMGWLEDTITDYYQMSDETLASVVLRAMALVCRISPSFGAPASRLMTRFIVKGGAHNHIVVTASHCLAFLLRMLSTDTVITTLYTLGNVLSPASEQNGSAKHDFGIESSSDSDIYQNRHSTGSSISLVLNGEEEKSKVYMNVIDAICGIAAACDDEKISALAQSILLQKYDRISPLVDSKIIAGAAVLSLSIGQLEFRSLLKSFGRISYFAVTENRTSILDALIIARNHISANLSRESPLYDIYWDHMLDNIVSKGDVPQTSQTKDSDIELAAKEIAQLLQPLAVFMSANDFATKDWSDDDSHAMLRDAWFNIVVHGFTPTTERGKRHADDLRVIAIHSPPLVAEQRGEQVESDVELNTVLRRGMSSDRESTQKKHLTELVPSKASEIKNLSYRRVIFLSAAHLVESLRAESGDCTKVLSYFLEPSMRRADVNSVMEGITSVVVDKYLRKTLRGVSNTFSSQYAASQLATIFCICCHRIGRVQQAAYACADRIVREVPSALCRRSSLFALLELLSLMWSSCLEAETDLYEPRSIFTSTRANVALELSDDYQFRKYTLNRLYKAARTWVTSAISIAPADVKGLLQTHLSEFDDEGAYGHISLGRSFAMEMGSTIPVADHRLTAIEPLGECSMNTASDFVAQYTTRQEYRYAEALPDHSLEWLTYMRVDRRTSHLPASDNERADAATALAHIEGRILSKKNTPMSDIRDILRRAAALLCRSQTGSECSIAHYLVSIPFAQFTKHSIKLGISLWLGVINENPVWEPRILNEIAQQWEFSIHRKLGLFNAAITSPDPFFLKEEFAPSDQQALTKRRHLVHNLLSSHTCLLQFLASHFNATRLGSPDTQTVFLRLLDITLEEMKKATPHPLARELRLQLVLFGLKVLRTSTTIGPVSQWRLKDKLLSAALSWFQNAPKWSFGSNMLQIKTEIRLITEVITAVKAVEYIGAHSVGTFRSLQALQSKEQLLLLLLESEQSRLTVWANPLHEPSSKPATLVHTGKGSLEAAILPLIHTAWCEGPSLAIELCSRFQSARVVKEVRTLLLAHPEKAVNEPEALPIMIGTSLPVDLPYQLKYLLCWNPVNPITAITYFMPVFQNHPYLIQYAMRAIESHSVDVTFFYVPQIVQTLRYDALGYVERYILETAQFSQLFAHQIIWNMKANSYKDDDAQVPDDIKPTLDKVMESMTNSFDPVDREFYEREFTFFDEVTGISGKLKPLIKKSKPEKAQKIEEELRNIKVEVGVYLPSNPDGVVIGIDRKSGKPLQSHAKAPFMATFRIKKDRGGVEETGDMIEETGETGAAPTENTYEVWQSAIFKVGDDCRQDVLALQMIAAFRGIFHSVGLDVYVFPYRVTATAPGCGVIDVLPNSVSRDMLGREAVNGLYEYFVSKYGSEDSLRFQQARNNFVKSMAAYSLISFLLQFKDRHNGNIMIDDAGHILHIDFGFCFDIAPGGIKFERAPFKLTTEMVAVMGGNTNHQSFKWFEELTVKAFLASRMHVEKLAQIVSLMMDSGLPCFKAESVEHFRQRFVLEKTEREAADFVKELIKRSYSSYSTGIYDQFQLMTNGIPY</sequence>
<evidence type="ECO:0000313" key="10">
    <source>
        <dbReference type="EMBL" id="PSR90459.1"/>
    </source>
</evidence>
<dbReference type="GO" id="GO:0005524">
    <property type="term" value="F:ATP binding"/>
    <property type="evidence" value="ECO:0007669"/>
    <property type="project" value="UniProtKB-KW"/>
</dbReference>
<comment type="catalytic activity">
    <reaction evidence="1">
        <text>a 1,2-diacyl-sn-glycero-3-phospho-(1D-myo-inositol) + ATP = a 1,2-diacyl-sn-glycero-3-phospho-(1D-myo-inositol 4-phosphate) + ADP + H(+)</text>
        <dbReference type="Rhea" id="RHEA:19877"/>
        <dbReference type="ChEBI" id="CHEBI:15378"/>
        <dbReference type="ChEBI" id="CHEBI:30616"/>
        <dbReference type="ChEBI" id="CHEBI:57880"/>
        <dbReference type="ChEBI" id="CHEBI:58178"/>
        <dbReference type="ChEBI" id="CHEBI:456216"/>
        <dbReference type="EC" id="2.7.1.67"/>
    </reaction>
</comment>
<dbReference type="CDD" id="cd05167">
    <property type="entry name" value="PI4Kc_III_alpha"/>
    <property type="match status" value="1"/>
</dbReference>
<reference evidence="10 11" key="1">
    <citation type="journal article" date="2018" name="Mycol. Prog.">
        <title>Coniella lustricola, a new species from submerged detritus.</title>
        <authorList>
            <person name="Raudabaugh D.B."/>
            <person name="Iturriaga T."/>
            <person name="Carver A."/>
            <person name="Mondo S."/>
            <person name="Pangilinan J."/>
            <person name="Lipzen A."/>
            <person name="He G."/>
            <person name="Amirebrahimi M."/>
            <person name="Grigoriev I.V."/>
            <person name="Miller A.N."/>
        </authorList>
    </citation>
    <scope>NUCLEOTIDE SEQUENCE [LARGE SCALE GENOMIC DNA]</scope>
    <source>
        <strain evidence="10 11">B22-T-1</strain>
    </source>
</reference>
<dbReference type="Gene3D" id="1.25.40.70">
    <property type="entry name" value="Phosphatidylinositol 3-kinase, accessory domain (PIK)"/>
    <property type="match status" value="1"/>
</dbReference>
<dbReference type="EMBL" id="KZ678419">
    <property type="protein sequence ID" value="PSR90459.1"/>
    <property type="molecule type" value="Genomic_DNA"/>
</dbReference>
<dbReference type="PROSITE" id="PS50290">
    <property type="entry name" value="PI3_4_KINASE_3"/>
    <property type="match status" value="1"/>
</dbReference>
<dbReference type="GO" id="GO:0046854">
    <property type="term" value="P:phosphatidylinositol phosphate biosynthetic process"/>
    <property type="evidence" value="ECO:0007669"/>
    <property type="project" value="InterPro"/>
</dbReference>
<dbReference type="Pfam" id="PF00613">
    <property type="entry name" value="PI3Ka"/>
    <property type="match status" value="1"/>
</dbReference>
<dbReference type="InterPro" id="IPR001263">
    <property type="entry name" value="PI3K_accessory_dom"/>
</dbReference>
<dbReference type="PANTHER" id="PTHR10048">
    <property type="entry name" value="PHOSPHATIDYLINOSITOL KINASE"/>
    <property type="match status" value="1"/>
</dbReference>
<evidence type="ECO:0000256" key="7">
    <source>
        <dbReference type="ARBA" id="ARBA00022840"/>
    </source>
</evidence>
<dbReference type="GO" id="GO:0005886">
    <property type="term" value="C:plasma membrane"/>
    <property type="evidence" value="ECO:0007669"/>
    <property type="project" value="TreeGrafter"/>
</dbReference>
<evidence type="ECO:0000256" key="5">
    <source>
        <dbReference type="ARBA" id="ARBA00022741"/>
    </source>
</evidence>
<accession>A0A2T3ABI8</accession>
<dbReference type="STRING" id="2025994.A0A2T3ABI8"/>
<dbReference type="FunFam" id="3.30.1010.10:FF:000014">
    <property type="entry name" value="Phosphatidylinositol 4-kinase STT4"/>
    <property type="match status" value="1"/>
</dbReference>
<evidence type="ECO:0000256" key="3">
    <source>
        <dbReference type="ARBA" id="ARBA00012169"/>
    </source>
</evidence>
<dbReference type="InterPro" id="IPR045495">
    <property type="entry name" value="PI4K_N"/>
</dbReference>
<evidence type="ECO:0000313" key="11">
    <source>
        <dbReference type="Proteomes" id="UP000241462"/>
    </source>
</evidence>
<dbReference type="FunCoup" id="A0A2T3ABI8">
    <property type="interactions" value="798"/>
</dbReference>
<dbReference type="Pfam" id="PF19274">
    <property type="entry name" value="PI4K_N"/>
    <property type="match status" value="1"/>
</dbReference>
<keyword evidence="11" id="KW-1185">Reference proteome</keyword>
<dbReference type="SMART" id="SM00146">
    <property type="entry name" value="PI3Kc"/>
    <property type="match status" value="1"/>
</dbReference>
<evidence type="ECO:0000256" key="1">
    <source>
        <dbReference type="ARBA" id="ARBA00001686"/>
    </source>
</evidence>